<dbReference type="InterPro" id="IPR001732">
    <property type="entry name" value="UDP-Glc/GDP-Man_DH_N"/>
</dbReference>
<gene>
    <name evidence="10" type="ORF">NDI89_09755</name>
</gene>
<name>A0A9Q4L0N1_9EURY</name>
<dbReference type="Pfam" id="PF00984">
    <property type="entry name" value="UDPG_MGDP_dh"/>
    <property type="match status" value="1"/>
</dbReference>
<organism evidence="10 11">
    <name type="scientific">Natrinema salsiterrestre</name>
    <dbReference type="NCBI Taxonomy" id="2950540"/>
    <lineage>
        <taxon>Archaea</taxon>
        <taxon>Methanobacteriati</taxon>
        <taxon>Methanobacteriota</taxon>
        <taxon>Stenosarchaea group</taxon>
        <taxon>Halobacteria</taxon>
        <taxon>Halobacteriales</taxon>
        <taxon>Natrialbaceae</taxon>
        <taxon>Natrinema</taxon>
    </lineage>
</organism>
<keyword evidence="11" id="KW-1185">Reference proteome</keyword>
<keyword evidence="4" id="KW-0560">Oxidoreductase</keyword>
<dbReference type="Proteomes" id="UP001154061">
    <property type="component" value="Unassembled WGS sequence"/>
</dbReference>
<dbReference type="InterPro" id="IPR036220">
    <property type="entry name" value="UDP-Glc/GDP-Man_DH_C_sf"/>
</dbReference>
<dbReference type="EC" id="1.1.1.336" evidence="2"/>
<reference evidence="10" key="1">
    <citation type="submission" date="2022-06" db="EMBL/GenBank/DDBJ databases">
        <title>Natrinema sp. a new haloarchaeum isolate from saline soil.</title>
        <authorList>
            <person name="Strakova D."/>
            <person name="Galisteo C."/>
            <person name="Sanchez-Porro C."/>
            <person name="Ventosa A."/>
        </authorList>
    </citation>
    <scope>NUCLEOTIDE SEQUENCE</scope>
    <source>
        <strain evidence="10">S1CR25-10</strain>
    </source>
</reference>
<evidence type="ECO:0000256" key="5">
    <source>
        <dbReference type="ARBA" id="ARBA00023027"/>
    </source>
</evidence>
<dbReference type="InterPro" id="IPR028359">
    <property type="entry name" value="UDP_ManNAc/GlcNAc_DH"/>
</dbReference>
<accession>A0A9Q4L0N1</accession>
<dbReference type="Gene3D" id="3.40.50.720">
    <property type="entry name" value="NAD(P)-binding Rossmann-like Domain"/>
    <property type="match status" value="2"/>
</dbReference>
<evidence type="ECO:0000256" key="7">
    <source>
        <dbReference type="ARBA" id="ARBA00049130"/>
    </source>
</evidence>
<proteinExistence type="inferred from homology"/>
<comment type="caution">
    <text evidence="10">The sequence shown here is derived from an EMBL/GenBank/DDBJ whole genome shotgun (WGS) entry which is preliminary data.</text>
</comment>
<dbReference type="PANTHER" id="PTHR43491">
    <property type="entry name" value="UDP-N-ACETYL-D-MANNOSAMINE DEHYDROGENASE"/>
    <property type="match status" value="1"/>
</dbReference>
<evidence type="ECO:0000256" key="3">
    <source>
        <dbReference type="ARBA" id="ARBA00016796"/>
    </source>
</evidence>
<dbReference type="InterPro" id="IPR014026">
    <property type="entry name" value="UDP-Glc/GDP-Man_DH_dimer"/>
</dbReference>
<dbReference type="InterPro" id="IPR014027">
    <property type="entry name" value="UDP-Glc/GDP-Man_DH_C"/>
</dbReference>
<evidence type="ECO:0000256" key="8">
    <source>
        <dbReference type="PIRNR" id="PIRNR000124"/>
    </source>
</evidence>
<evidence type="ECO:0000259" key="9">
    <source>
        <dbReference type="SMART" id="SM00984"/>
    </source>
</evidence>
<comment type="catalytic activity">
    <reaction evidence="7">
        <text>UDP-N-acetyl-alpha-D-mannosamine + 2 NAD(+) + H2O = UDP-N-acetyl-alpha-D-mannosaminouronate + 2 NADH + 3 H(+)</text>
        <dbReference type="Rhea" id="RHEA:25780"/>
        <dbReference type="ChEBI" id="CHEBI:15377"/>
        <dbReference type="ChEBI" id="CHEBI:15378"/>
        <dbReference type="ChEBI" id="CHEBI:57540"/>
        <dbReference type="ChEBI" id="CHEBI:57945"/>
        <dbReference type="ChEBI" id="CHEBI:68623"/>
        <dbReference type="ChEBI" id="CHEBI:70731"/>
        <dbReference type="EC" id="1.1.1.336"/>
    </reaction>
</comment>
<protein>
    <recommendedName>
        <fullName evidence="3">UDP-N-acetyl-D-mannosamine dehydrogenase</fullName>
        <ecNumber evidence="2">1.1.1.336</ecNumber>
    </recommendedName>
    <alternativeName>
        <fullName evidence="6">UDP-ManNAc 6-dehydrogenase</fullName>
    </alternativeName>
</protein>
<evidence type="ECO:0000256" key="2">
    <source>
        <dbReference type="ARBA" id="ARBA00012935"/>
    </source>
</evidence>
<evidence type="ECO:0000256" key="4">
    <source>
        <dbReference type="ARBA" id="ARBA00023002"/>
    </source>
</evidence>
<dbReference type="InterPro" id="IPR008927">
    <property type="entry name" value="6-PGluconate_DH-like_C_sf"/>
</dbReference>
<dbReference type="GO" id="GO:0089714">
    <property type="term" value="F:UDP-N-acetyl-D-mannosamine dehydrogenase activity"/>
    <property type="evidence" value="ECO:0007669"/>
    <property type="project" value="UniProtKB-EC"/>
</dbReference>
<dbReference type="SMART" id="SM00984">
    <property type="entry name" value="UDPG_MGDP_dh_C"/>
    <property type="match status" value="1"/>
</dbReference>
<feature type="domain" description="UDP-glucose/GDP-mannose dehydrogenase C-terminal" evidence="9">
    <location>
        <begin position="316"/>
        <end position="405"/>
    </location>
</feature>
<evidence type="ECO:0000313" key="10">
    <source>
        <dbReference type="EMBL" id="MDF9745866.1"/>
    </source>
</evidence>
<evidence type="ECO:0000256" key="1">
    <source>
        <dbReference type="ARBA" id="ARBA00006601"/>
    </source>
</evidence>
<dbReference type="GO" id="GO:0051287">
    <property type="term" value="F:NAD binding"/>
    <property type="evidence" value="ECO:0007669"/>
    <property type="project" value="InterPro"/>
</dbReference>
<evidence type="ECO:0000313" key="11">
    <source>
        <dbReference type="Proteomes" id="UP001154061"/>
    </source>
</evidence>
<dbReference type="SUPFAM" id="SSF48179">
    <property type="entry name" value="6-phosphogluconate dehydrogenase C-terminal domain-like"/>
    <property type="match status" value="1"/>
</dbReference>
<dbReference type="InterPro" id="IPR036291">
    <property type="entry name" value="NAD(P)-bd_dom_sf"/>
</dbReference>
<keyword evidence="5" id="KW-0520">NAD</keyword>
<dbReference type="AlphaFoldDB" id="A0A9Q4L0N1"/>
<dbReference type="NCBIfam" id="TIGR03026">
    <property type="entry name" value="NDP-sugDHase"/>
    <property type="match status" value="1"/>
</dbReference>
<dbReference type="GO" id="GO:0016628">
    <property type="term" value="F:oxidoreductase activity, acting on the CH-CH group of donors, NAD or NADP as acceptor"/>
    <property type="evidence" value="ECO:0007669"/>
    <property type="project" value="InterPro"/>
</dbReference>
<dbReference type="Pfam" id="PF03720">
    <property type="entry name" value="UDPG_MGDP_dh_C"/>
    <property type="match status" value="1"/>
</dbReference>
<dbReference type="PIRSF" id="PIRSF000124">
    <property type="entry name" value="UDPglc_GDPman_dh"/>
    <property type="match status" value="1"/>
</dbReference>
<dbReference type="PIRSF" id="PIRSF500136">
    <property type="entry name" value="UDP_ManNAc_DH"/>
    <property type="match status" value="1"/>
</dbReference>
<dbReference type="SUPFAM" id="SSF51735">
    <property type="entry name" value="NAD(P)-binding Rossmann-fold domains"/>
    <property type="match status" value="1"/>
</dbReference>
<dbReference type="GO" id="GO:0000271">
    <property type="term" value="P:polysaccharide biosynthetic process"/>
    <property type="evidence" value="ECO:0007669"/>
    <property type="project" value="InterPro"/>
</dbReference>
<dbReference type="EMBL" id="JAMQOT010000003">
    <property type="protein sequence ID" value="MDF9745866.1"/>
    <property type="molecule type" value="Genomic_DNA"/>
</dbReference>
<dbReference type="PANTHER" id="PTHR43491:SF2">
    <property type="entry name" value="UDP-N-ACETYL-D-MANNOSAMINE DEHYDROGENASE"/>
    <property type="match status" value="1"/>
</dbReference>
<dbReference type="Pfam" id="PF03721">
    <property type="entry name" value="UDPG_MGDP_dh_N"/>
    <property type="match status" value="1"/>
</dbReference>
<sequence length="430" mass="47023">MDGSTVAVIGLGYVGAPVLERCLAAEYSVIGADIEEDNVNDVQAGINPLTGDPLPSPAMVSSEATTRNRTAVEAANIIVITVPTPVDDRKRPDFTALKSVMRDVAAGAQGGELVIVESTIPPGTTESVLKPILEEEGFECGEDIYLAHSPERIDPNNESWPLEAIPRVVGAWSDKGRKQAIEFYDTILESDVYPASAIEIAEASKILENTFRDVNIAFVNEIARTFDNFGIDIHEVIDLAATKPYGFMPFYPGAGVGGHCIPVDPYLLLNGNKYRDIDQEFLRKARSVNEQMPRYLVEQTKNLAADLQLGSDRSALILGVSFKSDIEDVRGSPYFPIRDGLVDAGFSVETYDPWVPEQSTVDAPYINADLVILVTSHEVFKSLEIDRLAEEGVKGIVDGRDQFNREEILDYGMAYFGIGKGKYLLENPIS</sequence>
<dbReference type="InterPro" id="IPR017476">
    <property type="entry name" value="UDP-Glc/GDP-Man"/>
</dbReference>
<comment type="similarity">
    <text evidence="1 8">Belongs to the UDP-glucose/GDP-mannose dehydrogenase family.</text>
</comment>
<dbReference type="RefSeq" id="WP_277521367.1">
    <property type="nucleotide sequence ID" value="NZ_JAMQOT010000003.1"/>
</dbReference>
<dbReference type="SUPFAM" id="SSF52413">
    <property type="entry name" value="UDP-glucose/GDP-mannose dehydrogenase C-terminal domain"/>
    <property type="match status" value="1"/>
</dbReference>
<evidence type="ECO:0000256" key="6">
    <source>
        <dbReference type="ARBA" id="ARBA00030172"/>
    </source>
</evidence>